<feature type="domain" description="DUF5619" evidence="1">
    <location>
        <begin position="7"/>
        <end position="76"/>
    </location>
</feature>
<dbReference type="Gene3D" id="3.30.1490.340">
    <property type="match status" value="1"/>
</dbReference>
<dbReference type="InterPro" id="IPR041145">
    <property type="entry name" value="DUF5619"/>
</dbReference>
<organism evidence="2">
    <name type="scientific">Archaeoglobus fulgidus</name>
    <dbReference type="NCBI Taxonomy" id="2234"/>
    <lineage>
        <taxon>Archaea</taxon>
        <taxon>Methanobacteriati</taxon>
        <taxon>Methanobacteriota</taxon>
        <taxon>Archaeoglobi</taxon>
        <taxon>Archaeoglobales</taxon>
        <taxon>Archaeoglobaceae</taxon>
        <taxon>Archaeoglobus</taxon>
    </lineage>
</organism>
<evidence type="ECO:0000313" key="2">
    <source>
        <dbReference type="EMBL" id="HGT82735.1"/>
    </source>
</evidence>
<dbReference type="EMBL" id="DSYZ01000073">
    <property type="protein sequence ID" value="HGT82735.1"/>
    <property type="molecule type" value="Genomic_DNA"/>
</dbReference>
<comment type="caution">
    <text evidence="2">The sequence shown here is derived from an EMBL/GenBank/DDBJ whole genome shotgun (WGS) entry which is preliminary data.</text>
</comment>
<sequence>MEEVVLGEALDFSSAEKLAKDVAEKRGSAILLAYYDKETGMKFPNVDCCGEKSWEVYAKSRGGNLRVVVGRFEFIFRVE</sequence>
<reference evidence="2" key="1">
    <citation type="journal article" date="2020" name="mSystems">
        <title>Genome- and Community-Level Interaction Insights into Carbon Utilization and Element Cycling Functions of Hydrothermarchaeota in Hydrothermal Sediment.</title>
        <authorList>
            <person name="Zhou Z."/>
            <person name="Liu Y."/>
            <person name="Xu W."/>
            <person name="Pan J."/>
            <person name="Luo Z.H."/>
            <person name="Li M."/>
        </authorList>
    </citation>
    <scope>NUCLEOTIDE SEQUENCE [LARGE SCALE GENOMIC DNA]</scope>
    <source>
        <strain evidence="2">SpSt-587</strain>
    </source>
</reference>
<name>A0A7J3M2Z1_ARCFL</name>
<accession>A0A7J3M2Z1</accession>
<evidence type="ECO:0000259" key="1">
    <source>
        <dbReference type="Pfam" id="PF18505"/>
    </source>
</evidence>
<protein>
    <recommendedName>
        <fullName evidence="1">DUF5619 domain-containing protein</fullName>
    </recommendedName>
</protein>
<dbReference type="Pfam" id="PF18505">
    <property type="entry name" value="DUF5619"/>
    <property type="match status" value="1"/>
</dbReference>
<dbReference type="AlphaFoldDB" id="A0A7J3M2Z1"/>
<proteinExistence type="predicted"/>
<gene>
    <name evidence="2" type="ORF">ENT52_03315</name>
</gene>